<accession>A0AAD4GAF2</accession>
<evidence type="ECO:0000313" key="2">
    <source>
        <dbReference type="Proteomes" id="UP001194468"/>
    </source>
</evidence>
<sequence>MTLDSTYGLGIHPTINNLAKARQYLSLILFTDDMTKCLHRGSLTFKKIKSTIGGIMHHLLDLAILPAEDSLNAFTWQEAWKRYLMWLQDPKVMQPEIHECWLTHYSLLSKDEAIRSNFKTILTFDMNWCTSYAAQPFIHDPVEWQLHLQIATERLLQLSSCDDCSISTHHYDPYDSSRKNARCPRESHDQPFRDNTSNIKSKSEPTCLICSCNGHRIVECKEDITTKGKQTFAKFINGQLVRRSNDAPLCILFNLNLTRKPCKHTHATSQHLCSFCSESAHAALTRLCI</sequence>
<dbReference type="Proteomes" id="UP001194468">
    <property type="component" value="Unassembled WGS sequence"/>
</dbReference>
<reference evidence="1" key="2">
    <citation type="journal article" date="2020" name="Nat. Commun.">
        <title>Large-scale genome sequencing of mycorrhizal fungi provides insights into the early evolution of symbiotic traits.</title>
        <authorList>
            <person name="Miyauchi S."/>
            <person name="Kiss E."/>
            <person name="Kuo A."/>
            <person name="Drula E."/>
            <person name="Kohler A."/>
            <person name="Sanchez-Garcia M."/>
            <person name="Morin E."/>
            <person name="Andreopoulos B."/>
            <person name="Barry K.W."/>
            <person name="Bonito G."/>
            <person name="Buee M."/>
            <person name="Carver A."/>
            <person name="Chen C."/>
            <person name="Cichocki N."/>
            <person name="Clum A."/>
            <person name="Culley D."/>
            <person name="Crous P.W."/>
            <person name="Fauchery L."/>
            <person name="Girlanda M."/>
            <person name="Hayes R.D."/>
            <person name="Keri Z."/>
            <person name="LaButti K."/>
            <person name="Lipzen A."/>
            <person name="Lombard V."/>
            <person name="Magnuson J."/>
            <person name="Maillard F."/>
            <person name="Murat C."/>
            <person name="Nolan M."/>
            <person name="Ohm R.A."/>
            <person name="Pangilinan J."/>
            <person name="Pereira M.F."/>
            <person name="Perotto S."/>
            <person name="Peter M."/>
            <person name="Pfister S."/>
            <person name="Riley R."/>
            <person name="Sitrit Y."/>
            <person name="Stielow J.B."/>
            <person name="Szollosi G."/>
            <person name="Zifcakova L."/>
            <person name="Stursova M."/>
            <person name="Spatafora J.W."/>
            <person name="Tedersoo L."/>
            <person name="Vaario L.M."/>
            <person name="Yamada A."/>
            <person name="Yan M."/>
            <person name="Wang P."/>
            <person name="Xu J."/>
            <person name="Bruns T."/>
            <person name="Baldrian P."/>
            <person name="Vilgalys R."/>
            <person name="Dunand C."/>
            <person name="Henrissat B."/>
            <person name="Grigoriev I.V."/>
            <person name="Hibbett D."/>
            <person name="Nagy L.G."/>
            <person name="Martin F.M."/>
        </authorList>
    </citation>
    <scope>NUCLEOTIDE SEQUENCE</scope>
    <source>
        <strain evidence="1">BED1</strain>
    </source>
</reference>
<gene>
    <name evidence="1" type="ORF">L210DRAFT_867328</name>
</gene>
<reference evidence="1" key="1">
    <citation type="submission" date="2019-10" db="EMBL/GenBank/DDBJ databases">
        <authorList>
            <consortium name="DOE Joint Genome Institute"/>
            <person name="Kuo A."/>
            <person name="Miyauchi S."/>
            <person name="Kiss E."/>
            <person name="Drula E."/>
            <person name="Kohler A."/>
            <person name="Sanchez-Garcia M."/>
            <person name="Andreopoulos B."/>
            <person name="Barry K.W."/>
            <person name="Bonito G."/>
            <person name="Buee M."/>
            <person name="Carver A."/>
            <person name="Chen C."/>
            <person name="Cichocki N."/>
            <person name="Clum A."/>
            <person name="Culley D."/>
            <person name="Crous P.W."/>
            <person name="Fauchery L."/>
            <person name="Girlanda M."/>
            <person name="Hayes R."/>
            <person name="Keri Z."/>
            <person name="LaButti K."/>
            <person name="Lipzen A."/>
            <person name="Lombard V."/>
            <person name="Magnuson J."/>
            <person name="Maillard F."/>
            <person name="Morin E."/>
            <person name="Murat C."/>
            <person name="Nolan M."/>
            <person name="Ohm R."/>
            <person name="Pangilinan J."/>
            <person name="Pereira M."/>
            <person name="Perotto S."/>
            <person name="Peter M."/>
            <person name="Riley R."/>
            <person name="Sitrit Y."/>
            <person name="Stielow B."/>
            <person name="Szollosi G."/>
            <person name="Zifcakova L."/>
            <person name="Stursova M."/>
            <person name="Spatafora J.W."/>
            <person name="Tedersoo L."/>
            <person name="Vaario L.-M."/>
            <person name="Yamada A."/>
            <person name="Yan M."/>
            <person name="Wang P."/>
            <person name="Xu J."/>
            <person name="Bruns T."/>
            <person name="Baldrian P."/>
            <person name="Vilgalys R."/>
            <person name="Henrissat B."/>
            <person name="Grigoriev I.V."/>
            <person name="Hibbett D."/>
            <person name="Nagy L.G."/>
            <person name="Martin F.M."/>
        </authorList>
    </citation>
    <scope>NUCLEOTIDE SEQUENCE</scope>
    <source>
        <strain evidence="1">BED1</strain>
    </source>
</reference>
<organism evidence="1 2">
    <name type="scientific">Boletus edulis BED1</name>
    <dbReference type="NCBI Taxonomy" id="1328754"/>
    <lineage>
        <taxon>Eukaryota</taxon>
        <taxon>Fungi</taxon>
        <taxon>Dikarya</taxon>
        <taxon>Basidiomycota</taxon>
        <taxon>Agaricomycotina</taxon>
        <taxon>Agaricomycetes</taxon>
        <taxon>Agaricomycetidae</taxon>
        <taxon>Boletales</taxon>
        <taxon>Boletineae</taxon>
        <taxon>Boletaceae</taxon>
        <taxon>Boletoideae</taxon>
        <taxon>Boletus</taxon>
    </lineage>
</organism>
<evidence type="ECO:0000313" key="1">
    <source>
        <dbReference type="EMBL" id="KAF8432019.1"/>
    </source>
</evidence>
<comment type="caution">
    <text evidence="1">The sequence shown here is derived from an EMBL/GenBank/DDBJ whole genome shotgun (WGS) entry which is preliminary data.</text>
</comment>
<dbReference type="AlphaFoldDB" id="A0AAD4GAF2"/>
<keyword evidence="2" id="KW-1185">Reference proteome</keyword>
<proteinExistence type="predicted"/>
<protein>
    <submittedName>
        <fullName evidence="1">Uncharacterized protein</fullName>
    </submittedName>
</protein>
<name>A0AAD4GAF2_BOLED</name>
<dbReference type="EMBL" id="WHUW01000044">
    <property type="protein sequence ID" value="KAF8432019.1"/>
    <property type="molecule type" value="Genomic_DNA"/>
</dbReference>